<gene>
    <name evidence="1" type="ORF">SFMTTN_0891</name>
</gene>
<protein>
    <recommendedName>
        <fullName evidence="3">DUF4259 domain-containing protein</fullName>
    </recommendedName>
</protein>
<dbReference type="Proteomes" id="UP000286806">
    <property type="component" value="Unassembled WGS sequence"/>
</dbReference>
<sequence length="134" mass="14744">MSAWNTGTFDNDDAADWLAELQATDDDAVLQAALEAADAGEDYLEAPEGARILCACELVAALTGQAASDLPEMAREWVEHHSALDVSTLLPIARNGIDRVLAVDSELEELWRENADEYSAWRQRVLTLKDRLDT</sequence>
<dbReference type="AlphaFoldDB" id="A0A401JBV1"/>
<organism evidence="1 2">
    <name type="scientific">Sulfuriferula multivorans</name>
    <dbReference type="NCBI Taxonomy" id="1559896"/>
    <lineage>
        <taxon>Bacteria</taxon>
        <taxon>Pseudomonadati</taxon>
        <taxon>Pseudomonadota</taxon>
        <taxon>Betaproteobacteria</taxon>
        <taxon>Nitrosomonadales</taxon>
        <taxon>Sulfuricellaceae</taxon>
        <taxon>Sulfuriferula</taxon>
    </lineage>
</organism>
<keyword evidence="2" id="KW-1185">Reference proteome</keyword>
<reference evidence="1 2" key="1">
    <citation type="journal article" date="2019" name="Front. Microbiol.">
        <title>Genomes of Neutrophilic Sulfur-Oxidizing Chemolithoautotrophs Representing 9 Proteobacterial Species From 8 Genera.</title>
        <authorList>
            <person name="Watanabe T."/>
            <person name="Kojima H."/>
            <person name="Umezawa K."/>
            <person name="Hori C."/>
            <person name="Takasuka T.E."/>
            <person name="Kato Y."/>
            <person name="Fukui M."/>
        </authorList>
    </citation>
    <scope>NUCLEOTIDE SEQUENCE [LARGE SCALE GENOMIC DNA]</scope>
    <source>
        <strain evidence="1 2">TTN</strain>
    </source>
</reference>
<dbReference type="OrthoDB" id="7594887at2"/>
<dbReference type="EMBL" id="BGOW01000005">
    <property type="protein sequence ID" value="GBL45087.1"/>
    <property type="molecule type" value="Genomic_DNA"/>
</dbReference>
<comment type="caution">
    <text evidence="1">The sequence shown here is derived from an EMBL/GenBank/DDBJ whole genome shotgun (WGS) entry which is preliminary data.</text>
</comment>
<evidence type="ECO:0008006" key="3">
    <source>
        <dbReference type="Google" id="ProtNLM"/>
    </source>
</evidence>
<name>A0A401JBV1_9PROT</name>
<proteinExistence type="predicted"/>
<dbReference type="Pfam" id="PF14078">
    <property type="entry name" value="DUF4259"/>
    <property type="match status" value="1"/>
</dbReference>
<evidence type="ECO:0000313" key="1">
    <source>
        <dbReference type="EMBL" id="GBL45087.1"/>
    </source>
</evidence>
<dbReference type="RefSeq" id="WP_124703924.1">
    <property type="nucleotide sequence ID" value="NZ_BGOW01000005.1"/>
</dbReference>
<evidence type="ECO:0000313" key="2">
    <source>
        <dbReference type="Proteomes" id="UP000286806"/>
    </source>
</evidence>
<accession>A0A401JBV1</accession>
<dbReference type="InterPro" id="IPR025355">
    <property type="entry name" value="DUF4259"/>
</dbReference>